<reference evidence="9" key="3">
    <citation type="submission" date="2020-12" db="EMBL/GenBank/DDBJ databases">
        <title>New Spironucleus salmonicida genome in near-complete chromosomes.</title>
        <authorList>
            <person name="Xu F."/>
            <person name="Kurt Z."/>
            <person name="Jimenez-Gonzalez A."/>
            <person name="Astvaldsson A."/>
            <person name="Andersson J.O."/>
            <person name="Svard S.G."/>
        </authorList>
    </citation>
    <scope>NUCLEOTIDE SEQUENCE</scope>
    <source>
        <strain evidence="9">ATCC 50377</strain>
    </source>
</reference>
<evidence type="ECO:0000313" key="11">
    <source>
        <dbReference type="Proteomes" id="UP000018208"/>
    </source>
</evidence>
<dbReference type="Gene3D" id="2.20.28.10">
    <property type="match status" value="1"/>
</dbReference>
<dbReference type="CDD" id="cd00729">
    <property type="entry name" value="rubredoxin_SM"/>
    <property type="match status" value="1"/>
</dbReference>
<dbReference type="Gene3D" id="1.20.1260.10">
    <property type="match status" value="1"/>
</dbReference>
<dbReference type="CDD" id="cd01041">
    <property type="entry name" value="Rubrerythrin"/>
    <property type="match status" value="1"/>
</dbReference>
<dbReference type="GO" id="GO:0016491">
    <property type="term" value="F:oxidoreductase activity"/>
    <property type="evidence" value="ECO:0007669"/>
    <property type="project" value="InterPro"/>
</dbReference>
<comment type="cofactor">
    <cofactor evidence="1">
        <name>Fe(3+)</name>
        <dbReference type="ChEBI" id="CHEBI:29034"/>
    </cofactor>
</comment>
<dbReference type="InterPro" id="IPR009040">
    <property type="entry name" value="Ferritin-like_diiron"/>
</dbReference>
<dbReference type="VEuPathDB" id="GiardiaDB:SS50377_27050"/>
<protein>
    <submittedName>
        <fullName evidence="7">Rubrerythrin 2</fullName>
    </submittedName>
</protein>
<dbReference type="Proteomes" id="UP000018208">
    <property type="component" value="Unassembled WGS sequence"/>
</dbReference>
<dbReference type="EMBL" id="AUWU02000007">
    <property type="protein sequence ID" value="KAH0570763.1"/>
    <property type="molecule type" value="Genomic_DNA"/>
</dbReference>
<dbReference type="EMBL" id="AUWU02000007">
    <property type="protein sequence ID" value="KAH0570762.1"/>
    <property type="molecule type" value="Genomic_DNA"/>
</dbReference>
<dbReference type="Pfam" id="PF21349">
    <property type="entry name" value="RUBY_RBDX"/>
    <property type="match status" value="1"/>
</dbReference>
<sequence>MSKSIKGTETEKNVLKAFAGESQAFNRYKQFANKAKQEGYPYIEKIFDDNANMEKSHAFRLFSFLEGGDVEITATYPGGKNGTTIENLELSISAETQEADHAYPHFGQVAADEGFPAIAALFRNLAKIEADHAQRFTNLLNLVKSDRVYTQKDATTWICMVCGHVHVGAKAPMKCPVCMADAPFEPRGLDWYVKM</sequence>
<keyword evidence="3" id="KW-0479">Metal-binding</keyword>
<evidence type="ECO:0000313" key="10">
    <source>
        <dbReference type="EMBL" id="KAH0570763.1"/>
    </source>
</evidence>
<evidence type="ECO:0000256" key="3">
    <source>
        <dbReference type="ARBA" id="ARBA00022723"/>
    </source>
</evidence>
<evidence type="ECO:0000259" key="6">
    <source>
        <dbReference type="PROSITE" id="PS50905"/>
    </source>
</evidence>
<evidence type="ECO:0000313" key="8">
    <source>
        <dbReference type="EMBL" id="EST47563.1"/>
    </source>
</evidence>
<evidence type="ECO:0000256" key="5">
    <source>
        <dbReference type="ARBA" id="ARBA00023004"/>
    </source>
</evidence>
<keyword evidence="4" id="KW-0249">Electron transport</keyword>
<reference evidence="7" key="1">
    <citation type="journal article" date="2013" name="Nat. Commun.">
        <title>Hydrogenosomes in the diplomonad Spironucleus salmonicida.</title>
        <authorList>
            <person name="Jerlstrom-Hultqvist J."/>
            <person name="Einarsson E."/>
            <person name="Xu F."/>
            <person name="Hjort K."/>
            <person name="Ek B."/>
            <person name="Steinhauf D."/>
            <person name="Hultenby K."/>
            <person name="Bergquist J."/>
            <person name="Andersson J.O."/>
            <person name="Svard S.G."/>
        </authorList>
    </citation>
    <scope>NUCLEOTIDE SEQUENCE</scope>
    <source>
        <strain evidence="7">ATCC 50377</strain>
    </source>
</reference>
<dbReference type="GO" id="GO:0046872">
    <property type="term" value="F:metal ion binding"/>
    <property type="evidence" value="ECO:0007669"/>
    <property type="project" value="UniProtKB-KW"/>
</dbReference>
<dbReference type="InterPro" id="IPR052364">
    <property type="entry name" value="Rubrerythrin"/>
</dbReference>
<dbReference type="PROSITE" id="PS50905">
    <property type="entry name" value="FERRITIN_LIKE"/>
    <property type="match status" value="1"/>
</dbReference>
<dbReference type="InterPro" id="IPR012347">
    <property type="entry name" value="Ferritin-like"/>
</dbReference>
<proteinExistence type="predicted"/>
<dbReference type="EMBL" id="KI546040">
    <property type="protein sequence ID" value="EST47563.1"/>
    <property type="molecule type" value="Genomic_DNA"/>
</dbReference>
<organism evidence="7">
    <name type="scientific">Spironucleus salmonicida</name>
    <dbReference type="NCBI Taxonomy" id="348837"/>
    <lineage>
        <taxon>Eukaryota</taxon>
        <taxon>Metamonada</taxon>
        <taxon>Diplomonadida</taxon>
        <taxon>Hexamitidae</taxon>
        <taxon>Hexamitinae</taxon>
        <taxon>Spironucleus</taxon>
    </lineage>
</organism>
<keyword evidence="5" id="KW-0408">Iron</keyword>
<evidence type="ECO:0000256" key="2">
    <source>
        <dbReference type="ARBA" id="ARBA00022448"/>
    </source>
</evidence>
<reference evidence="8 9" key="2">
    <citation type="journal article" date="2014" name="PLoS Genet.">
        <title>The Genome of Spironucleus salmonicida Highlights a Fish Pathogen Adapted to Fluctuating Environments.</title>
        <authorList>
            <person name="Xu F."/>
            <person name="Jerlstrom-Hultqvist J."/>
            <person name="Einarsson E."/>
            <person name="Astvaldsson A."/>
            <person name="Svard S.G."/>
            <person name="Andersson J.O."/>
        </authorList>
    </citation>
    <scope>NUCLEOTIDE SEQUENCE</scope>
    <source>
        <strain evidence="9">ATCC 50377</strain>
    </source>
</reference>
<dbReference type="AlphaFoldDB" id="K7RUL0"/>
<dbReference type="InterPro" id="IPR003251">
    <property type="entry name" value="Rr_diiron-bd_dom"/>
</dbReference>
<dbReference type="NCBIfam" id="NF045767">
    <property type="entry name" value="RuberyRbr"/>
    <property type="match status" value="1"/>
</dbReference>
<keyword evidence="11" id="KW-1185">Reference proteome</keyword>
<evidence type="ECO:0000313" key="7">
    <source>
        <dbReference type="EMBL" id="AFV80078.1"/>
    </source>
</evidence>
<evidence type="ECO:0000256" key="4">
    <source>
        <dbReference type="ARBA" id="ARBA00022982"/>
    </source>
</evidence>
<dbReference type="EMBL" id="KI546008">
    <property type="protein sequence ID" value="EST48036.1"/>
    <property type="molecule type" value="Genomic_DNA"/>
</dbReference>
<dbReference type="OrthoDB" id="10257359at2759"/>
<dbReference type="EMBL" id="JX549103">
    <property type="protein sequence ID" value="AFV80078.1"/>
    <property type="molecule type" value="Genomic_DNA"/>
</dbReference>
<accession>K7RUL0</accession>
<dbReference type="VEuPathDB" id="GiardiaDB:SS50377_27051"/>
<dbReference type="InterPro" id="IPR048574">
    <property type="entry name" value="RUBY_RBDX"/>
</dbReference>
<evidence type="ECO:0000313" key="9">
    <source>
        <dbReference type="EMBL" id="KAH0570762.1"/>
    </source>
</evidence>
<gene>
    <name evidence="7" type="ORF">SS50377_11802</name>
    <name evidence="8" type="ORF">SS50377_12543</name>
    <name evidence="9" type="ORF">SS50377_27050</name>
    <name evidence="10" type="ORF">SS50377_27051</name>
</gene>
<dbReference type="SUPFAM" id="SSF47240">
    <property type="entry name" value="Ferritin-like"/>
    <property type="match status" value="1"/>
</dbReference>
<feature type="domain" description="Ferritin-like diiron" evidence="6">
    <location>
        <begin position="4"/>
        <end position="147"/>
    </location>
</feature>
<dbReference type="Pfam" id="PF02915">
    <property type="entry name" value="Rubrerythrin"/>
    <property type="match status" value="1"/>
</dbReference>
<evidence type="ECO:0000256" key="1">
    <source>
        <dbReference type="ARBA" id="ARBA00001965"/>
    </source>
</evidence>
<dbReference type="InterPro" id="IPR009078">
    <property type="entry name" value="Ferritin-like_SF"/>
</dbReference>
<keyword evidence="2" id="KW-0813">Transport</keyword>
<dbReference type="SUPFAM" id="SSF57802">
    <property type="entry name" value="Rubredoxin-like"/>
    <property type="match status" value="1"/>
</dbReference>
<name>K7RUL0_9EUKA</name>
<dbReference type="PANTHER" id="PTHR43865">
    <property type="entry name" value="RUBRERYTHRIN-RELATED"/>
    <property type="match status" value="1"/>
</dbReference>
<dbReference type="PANTHER" id="PTHR43865:SF1">
    <property type="entry name" value="RUBRERYTHRIN-RELATED"/>
    <property type="match status" value="1"/>
</dbReference>